<dbReference type="Pfam" id="PF03223">
    <property type="entry name" value="V-ATPase_C"/>
    <property type="match status" value="1"/>
</dbReference>
<reference evidence="14" key="1">
    <citation type="submission" date="2018-11" db="EMBL/GenBank/DDBJ databases">
        <authorList>
            <consortium name="Genoscope - CEA"/>
            <person name="William W."/>
        </authorList>
    </citation>
    <scope>NUCLEOTIDE SEQUENCE</scope>
</reference>
<evidence type="ECO:0000256" key="7">
    <source>
        <dbReference type="ARBA" id="ARBA00022932"/>
    </source>
</evidence>
<evidence type="ECO:0000256" key="4">
    <source>
        <dbReference type="ARBA" id="ARBA00022695"/>
    </source>
</evidence>
<proteinExistence type="inferred from homology"/>
<keyword evidence="2 11" id="KW-0813">Transport</keyword>
<evidence type="ECO:0000256" key="1">
    <source>
        <dbReference type="ARBA" id="ARBA00006138"/>
    </source>
</evidence>
<keyword evidence="7" id="KW-0239">DNA-directed DNA polymerase</keyword>
<evidence type="ECO:0000259" key="13">
    <source>
        <dbReference type="Pfam" id="PF22912"/>
    </source>
</evidence>
<comment type="subunit">
    <text evidence="11">V-ATPase is a heteromultimeric enzyme composed of a peripheral catalytic V1 complex (components A to H) attached to an integral membrane V0 proton pore complex.</text>
</comment>
<protein>
    <recommendedName>
        <fullName evidence="11">V-type proton ATPase subunit C</fullName>
    </recommendedName>
</protein>
<dbReference type="PANTHER" id="PTHR10137:SF9">
    <property type="entry name" value="V-TYPE PROTON ATPASE SUBUNIT C"/>
    <property type="match status" value="1"/>
</dbReference>
<dbReference type="GO" id="GO:0003677">
    <property type="term" value="F:DNA binding"/>
    <property type="evidence" value="ECO:0007669"/>
    <property type="project" value="UniProtKB-KW"/>
</dbReference>
<dbReference type="Pfam" id="PF23250">
    <property type="entry name" value="zf_DPOE_2"/>
    <property type="match status" value="1"/>
</dbReference>
<dbReference type="GO" id="GO:0006260">
    <property type="term" value="P:DNA replication"/>
    <property type="evidence" value="ECO:0007669"/>
    <property type="project" value="UniProtKB-KW"/>
</dbReference>
<dbReference type="Pfam" id="PF22912">
    <property type="entry name" value="zf-DPOE"/>
    <property type="match status" value="1"/>
</dbReference>
<keyword evidence="4" id="KW-0548">Nucleotidyltransferase</keyword>
<feature type="coiled-coil region" evidence="12">
    <location>
        <begin position="247"/>
        <end position="274"/>
    </location>
</feature>
<comment type="function">
    <text evidence="11">Subunit of the V1 complex of vacuolar(H+)-ATPase (V-ATPase), a multisubunit enzyme composed of a peripheral complex (V1) that hydrolyzes ATP and a membrane integral complex (V0) that translocates protons. V-ATPase is responsible for acidifying and maintaining the pH of intracellular compartments and in some cell types, is targeted to the plasma membrane, where it is responsible for acidifying the extracellular environment. Subunit C is necessary for the assembly of the catalytic sector of the enzyme and is likely to have a specific function in its catalytic activity.</text>
</comment>
<dbReference type="InterPro" id="IPR004907">
    <property type="entry name" value="ATPase_V1-cplx_csu"/>
</dbReference>
<dbReference type="AlphaFoldDB" id="A0A3P6G0H1"/>
<evidence type="ECO:0000256" key="3">
    <source>
        <dbReference type="ARBA" id="ARBA00022679"/>
    </source>
</evidence>
<dbReference type="InterPro" id="IPR036132">
    <property type="entry name" value="Vac_ATP_synth_c_sf"/>
</dbReference>
<evidence type="ECO:0000256" key="2">
    <source>
        <dbReference type="ARBA" id="ARBA00022448"/>
    </source>
</evidence>
<organism evidence="14">
    <name type="scientific">Brassica oleracea</name>
    <name type="common">Wild cabbage</name>
    <dbReference type="NCBI Taxonomy" id="3712"/>
    <lineage>
        <taxon>Eukaryota</taxon>
        <taxon>Viridiplantae</taxon>
        <taxon>Streptophyta</taxon>
        <taxon>Embryophyta</taxon>
        <taxon>Tracheophyta</taxon>
        <taxon>Spermatophyta</taxon>
        <taxon>Magnoliopsida</taxon>
        <taxon>eudicotyledons</taxon>
        <taxon>Gunneridae</taxon>
        <taxon>Pentapetalae</taxon>
        <taxon>rosids</taxon>
        <taxon>malvids</taxon>
        <taxon>Brassicales</taxon>
        <taxon>Brassicaceae</taxon>
        <taxon>Brassiceae</taxon>
        <taxon>Brassica</taxon>
    </lineage>
</organism>
<keyword evidence="12" id="KW-0175">Coiled coil</keyword>
<dbReference type="Gene3D" id="3.30.70.1180">
    <property type="entry name" value="Vacuolar atp synthase subunit c, domain 1"/>
    <property type="match status" value="1"/>
</dbReference>
<keyword evidence="5" id="KW-0235">DNA replication</keyword>
<feature type="domain" description="DNA polymerase-epsilon zinc finger" evidence="13">
    <location>
        <begin position="434"/>
        <end position="475"/>
    </location>
</feature>
<gene>
    <name evidence="14" type="ORF">BOLC8T52247H</name>
</gene>
<keyword evidence="9" id="KW-0238">DNA-binding</keyword>
<dbReference type="PANTHER" id="PTHR10137">
    <property type="entry name" value="V-TYPE PROTON ATPASE SUBUNIT C"/>
    <property type="match status" value="1"/>
</dbReference>
<keyword evidence="6 11" id="KW-0375">Hydrogen ion transport</keyword>
<evidence type="ECO:0000256" key="5">
    <source>
        <dbReference type="ARBA" id="ARBA00022705"/>
    </source>
</evidence>
<dbReference type="InterPro" id="IPR054475">
    <property type="entry name" value="Znf-DPOE"/>
</dbReference>
<accession>A0A3P6G0H1</accession>
<dbReference type="SUPFAM" id="SSF118203">
    <property type="entry name" value="Vacuolar ATP synthase subunit C"/>
    <property type="match status" value="1"/>
</dbReference>
<dbReference type="Gene3D" id="1.20.1460.10">
    <property type="entry name" value="subunit c (vma5p) of the yeast v-atpase, domain 2"/>
    <property type="match status" value="1"/>
</dbReference>
<keyword evidence="8 11" id="KW-0406">Ion transport</keyword>
<dbReference type="EMBL" id="LR031879">
    <property type="protein sequence ID" value="VDD59018.1"/>
    <property type="molecule type" value="Genomic_DNA"/>
</dbReference>
<comment type="function">
    <text evidence="10">Subunit of the peripheral V1 complex of vacuolar ATPase. Subunit C is necessary for the assembly of the catalytic sector of the enzyme and is likely to have a specific function in its catalytic activity. V-ATPase is responsible for acidifying a variety of intracellular compartments in eukaryotic cells.</text>
</comment>
<dbReference type="GO" id="GO:0046961">
    <property type="term" value="F:proton-transporting ATPase activity, rotational mechanism"/>
    <property type="evidence" value="ECO:0007669"/>
    <property type="project" value="InterPro"/>
</dbReference>
<dbReference type="FunFam" id="3.30.70.100:FF:000002">
    <property type="entry name" value="V-type proton ATPase subunit C"/>
    <property type="match status" value="1"/>
</dbReference>
<evidence type="ECO:0000256" key="6">
    <source>
        <dbReference type="ARBA" id="ARBA00022781"/>
    </source>
</evidence>
<evidence type="ECO:0000256" key="10">
    <source>
        <dbReference type="ARBA" id="ARBA00025445"/>
    </source>
</evidence>
<evidence type="ECO:0000256" key="12">
    <source>
        <dbReference type="SAM" id="Coils"/>
    </source>
</evidence>
<name>A0A3P6G0H1_BRAOL</name>
<keyword evidence="3" id="KW-0808">Transferase</keyword>
<evidence type="ECO:0000256" key="11">
    <source>
        <dbReference type="RuleBase" id="RU364010"/>
    </source>
</evidence>
<dbReference type="Gene3D" id="3.30.70.100">
    <property type="match status" value="1"/>
</dbReference>
<comment type="similarity">
    <text evidence="1 11">Belongs to the V-ATPase C subunit family.</text>
</comment>
<evidence type="ECO:0000313" key="14">
    <source>
        <dbReference type="EMBL" id="VDD59018.1"/>
    </source>
</evidence>
<evidence type="ECO:0000256" key="8">
    <source>
        <dbReference type="ARBA" id="ARBA00023065"/>
    </source>
</evidence>
<evidence type="ECO:0000256" key="9">
    <source>
        <dbReference type="ARBA" id="ARBA00023125"/>
    </source>
</evidence>
<sequence>MTSRYWVVSLPVKDSSSTLWNRLQEQISKHSFDTPVYRFNIPNLRVGTLDSLLALGDDLLKSNSFVEGVSQKIRRQIEELERISGVESNALTVDGVPVDSYLTRFVWDEAKYPTMSPLKEVVENIQSQVAKIEDDLKVRVAEYNNVRGQLNAINRKQSGSLAVRDLSSLVKPEDIVASEHLETLLAVVPKYSQKDWLACYETLTDFVVPRSSKKLFEDNEYALYTVTLFTRVADNFRRNAREKGFQVRDFEHSVEAQETRKQELEKLVQDQENLRSSLLQWCYTSYGEVFSSWMHFCAVRIFAESIMRYGLPPAFLACVLSPAVKSEKKVRSILERLCDSTNSLYWKSEEDAGAGGAMAGLAGDSETHPYRDFIIIVANNCDGYRDLDIRSDSALLTEKQWSCPDPQCGKIYDREQMENRLVQIVGQSEKMYQIQDLLCNQVKAAHLTEQCECAGSFRCKESGSDFLKRMEIFLDIIS</sequence>
<dbReference type="GO" id="GO:0003887">
    <property type="term" value="F:DNA-directed DNA polymerase activity"/>
    <property type="evidence" value="ECO:0007669"/>
    <property type="project" value="UniProtKB-KW"/>
</dbReference>
<dbReference type="CDD" id="cd14785">
    <property type="entry name" value="V-ATPase_C"/>
    <property type="match status" value="1"/>
</dbReference>
<dbReference type="GO" id="GO:0000221">
    <property type="term" value="C:vacuolar proton-transporting V-type ATPase, V1 domain"/>
    <property type="evidence" value="ECO:0007669"/>
    <property type="project" value="TreeGrafter"/>
</dbReference>